<feature type="non-terminal residue" evidence="1">
    <location>
        <position position="74"/>
    </location>
</feature>
<proteinExistence type="predicted"/>
<dbReference type="Gene3D" id="3.90.1300.10">
    <property type="entry name" value="Amidase signature (AS) domain"/>
    <property type="match status" value="1"/>
</dbReference>
<dbReference type="EMBL" id="CAJOAY010036228">
    <property type="protein sequence ID" value="CAF4455942.1"/>
    <property type="molecule type" value="Genomic_DNA"/>
</dbReference>
<dbReference type="InterPro" id="IPR036928">
    <property type="entry name" value="AS_sf"/>
</dbReference>
<evidence type="ECO:0000313" key="2">
    <source>
        <dbReference type="Proteomes" id="UP000663881"/>
    </source>
</evidence>
<dbReference type="AlphaFoldDB" id="A0A820SVF3"/>
<evidence type="ECO:0000313" key="1">
    <source>
        <dbReference type="EMBL" id="CAF4455942.1"/>
    </source>
</evidence>
<name>A0A820SVF3_9BILA</name>
<accession>A0A820SVF3</accession>
<feature type="non-terminal residue" evidence="1">
    <location>
        <position position="1"/>
    </location>
</feature>
<gene>
    <name evidence="1" type="ORF">OKA104_LOCUS54415</name>
</gene>
<reference evidence="1" key="1">
    <citation type="submission" date="2021-02" db="EMBL/GenBank/DDBJ databases">
        <authorList>
            <person name="Nowell W R."/>
        </authorList>
    </citation>
    <scope>NUCLEOTIDE SEQUENCE</scope>
</reference>
<evidence type="ECO:0008006" key="3">
    <source>
        <dbReference type="Google" id="ProtNLM"/>
    </source>
</evidence>
<sequence>FLEAQNTTNLQDLIYTNALASDFDLGRRRGIDVTLKKYNLDALIAPTEGFTSSPPGIAGYPIITVPLGFLPNDT</sequence>
<dbReference type="SUPFAM" id="SSF75304">
    <property type="entry name" value="Amidase signature (AS) enzymes"/>
    <property type="match status" value="1"/>
</dbReference>
<comment type="caution">
    <text evidence="1">The sequence shown here is derived from an EMBL/GenBank/DDBJ whole genome shotgun (WGS) entry which is preliminary data.</text>
</comment>
<organism evidence="1 2">
    <name type="scientific">Adineta steineri</name>
    <dbReference type="NCBI Taxonomy" id="433720"/>
    <lineage>
        <taxon>Eukaryota</taxon>
        <taxon>Metazoa</taxon>
        <taxon>Spiralia</taxon>
        <taxon>Gnathifera</taxon>
        <taxon>Rotifera</taxon>
        <taxon>Eurotatoria</taxon>
        <taxon>Bdelloidea</taxon>
        <taxon>Adinetida</taxon>
        <taxon>Adinetidae</taxon>
        <taxon>Adineta</taxon>
    </lineage>
</organism>
<protein>
    <recommendedName>
        <fullName evidence="3">Amidase</fullName>
    </recommendedName>
</protein>
<dbReference type="Proteomes" id="UP000663881">
    <property type="component" value="Unassembled WGS sequence"/>
</dbReference>